<accession>A0AAU8LWL7</accession>
<protein>
    <submittedName>
        <fullName evidence="1">DUF3226 domain-containing protein</fullName>
    </submittedName>
</protein>
<reference evidence="1" key="1">
    <citation type="journal article" date="2024" name="Syst. Appl. Microbiol.">
        <title>First single-strain enrichments of Electrothrix cable bacteria, description of E. aestuarii sp. nov. and E. rattekaaiensis sp. nov., and proposal of a cable bacteria taxonomy following the rules of the SeqCode.</title>
        <authorList>
            <person name="Plum-Jensen L.E."/>
            <person name="Schramm A."/>
            <person name="Marshall I.P.G."/>
        </authorList>
    </citation>
    <scope>NUCLEOTIDE SEQUENCE</scope>
    <source>
        <strain evidence="1">Rat1</strain>
    </source>
</reference>
<dbReference type="AlphaFoldDB" id="A0AAU8LWL7"/>
<dbReference type="EMBL" id="CP159373">
    <property type="protein sequence ID" value="XCN73609.1"/>
    <property type="molecule type" value="Genomic_DNA"/>
</dbReference>
<evidence type="ECO:0000313" key="1">
    <source>
        <dbReference type="EMBL" id="XCN73609.1"/>
    </source>
</evidence>
<organism evidence="1">
    <name type="scientific">Candidatus Electrothrix aestuarii</name>
    <dbReference type="NCBI Taxonomy" id="3062594"/>
    <lineage>
        <taxon>Bacteria</taxon>
        <taxon>Pseudomonadati</taxon>
        <taxon>Thermodesulfobacteriota</taxon>
        <taxon>Desulfobulbia</taxon>
        <taxon>Desulfobulbales</taxon>
        <taxon>Desulfobulbaceae</taxon>
        <taxon>Candidatus Electrothrix</taxon>
    </lineage>
</organism>
<reference evidence="1" key="2">
    <citation type="submission" date="2024-06" db="EMBL/GenBank/DDBJ databases">
        <authorList>
            <person name="Plum-Jensen L.E."/>
            <person name="Schramm A."/>
            <person name="Marshall I.P.G."/>
        </authorList>
    </citation>
    <scope>NUCLEOTIDE SEQUENCE</scope>
    <source>
        <strain evidence="1">Rat1</strain>
    </source>
</reference>
<dbReference type="Pfam" id="PF11536">
    <property type="entry name" value="DUF3226"/>
    <property type="match status" value="1"/>
</dbReference>
<gene>
    <name evidence="1" type="ORF">Q3M24_02315</name>
</gene>
<dbReference type="InterPro" id="IPR024508">
    <property type="entry name" value="DUF3226"/>
</dbReference>
<proteinExistence type="predicted"/>
<name>A0AAU8LWL7_9BACT</name>
<sequence length="190" mass="21630">MSNLLIVESDNDRLFINRLLHEVNLSASIDVGVPICCIDDYECLNGLSQNQLIKKLNDISIEIEKRGIEKIGILVDADNKGVQERLTIVNESLKTFDGALCIERVNQWVDSQTLGVKVSCHILNVDGYGELETLLRSIKKRESTFADCLAAWEECLRGYNKGITKKELDKFWVQIYQRYDSCSKKKKASR</sequence>
<dbReference type="KEGG" id="eaj:Q3M24_02315"/>